<sequence>MQKPKISRNHIYIVVALVMALLAALVAVNYVQTTVAERTQDNRRMIDVAVPLADMPQGAIVQPGDLAVRSMPAEFAPADAVTPDNHAEYEGRMLRAAVRGGAPLSASALIPLNEHFSSLIPQGKVAYTLSVDENNSISGMIVPGDLIDILFVKDKSDGQTAAPANARAGTRVMPLLQQVRVLATGTRIGERIAREGQPEGDAQGFSSVTLELDQVQAKSLVIASQVGALRVLLRDAKDRSPGPVQGLTEREWLRSLGVLDGGNDAEGSGRRASASRIEFIIGGRG</sequence>
<dbReference type="InterPro" id="IPR031571">
    <property type="entry name" value="RcpC_dom"/>
</dbReference>
<dbReference type="InterPro" id="IPR013974">
    <property type="entry name" value="SAF"/>
</dbReference>
<evidence type="ECO:0000313" key="4">
    <source>
        <dbReference type="Proteomes" id="UP000515977"/>
    </source>
</evidence>
<feature type="transmembrane region" description="Helical" evidence="1">
    <location>
        <begin position="12"/>
        <end position="31"/>
    </location>
</feature>
<protein>
    <submittedName>
        <fullName evidence="3">Flp pilus assembly protein CpaB</fullName>
    </submittedName>
</protein>
<keyword evidence="1" id="KW-1133">Transmembrane helix</keyword>
<feature type="domain" description="SAF" evidence="2">
    <location>
        <begin position="46"/>
        <end position="110"/>
    </location>
</feature>
<dbReference type="Pfam" id="PF08666">
    <property type="entry name" value="SAF"/>
    <property type="match status" value="1"/>
</dbReference>
<accession>A0A7G9QPH2</accession>
<dbReference type="Proteomes" id="UP000515977">
    <property type="component" value="Chromosome"/>
</dbReference>
<evidence type="ECO:0000313" key="3">
    <source>
        <dbReference type="EMBL" id="QNN45247.1"/>
    </source>
</evidence>
<evidence type="ECO:0000259" key="2">
    <source>
        <dbReference type="SMART" id="SM00858"/>
    </source>
</evidence>
<dbReference type="KEGG" id="tbv:H9L17_08305"/>
<dbReference type="RefSeq" id="WP_187569014.1">
    <property type="nucleotide sequence ID" value="NZ_CP060711.1"/>
</dbReference>
<dbReference type="SMART" id="SM00858">
    <property type="entry name" value="SAF"/>
    <property type="match status" value="1"/>
</dbReference>
<organism evidence="3 4">
    <name type="scientific">Thermomonas brevis</name>
    <dbReference type="NCBI Taxonomy" id="215691"/>
    <lineage>
        <taxon>Bacteria</taxon>
        <taxon>Pseudomonadati</taxon>
        <taxon>Pseudomonadota</taxon>
        <taxon>Gammaproteobacteria</taxon>
        <taxon>Lysobacterales</taxon>
        <taxon>Lysobacteraceae</taxon>
        <taxon>Thermomonas</taxon>
    </lineage>
</organism>
<dbReference type="CDD" id="cd11614">
    <property type="entry name" value="SAF_CpaB_FlgA_like"/>
    <property type="match status" value="1"/>
</dbReference>
<evidence type="ECO:0000256" key="1">
    <source>
        <dbReference type="SAM" id="Phobius"/>
    </source>
</evidence>
<dbReference type="InterPro" id="IPR017592">
    <property type="entry name" value="Pilus_assmbl_Flp-typ_CpaB"/>
</dbReference>
<reference evidence="3 4" key="1">
    <citation type="submission" date="2020-08" db="EMBL/GenBank/DDBJ databases">
        <title>Genome sequence of Thermomonas brevis KACC 16975T.</title>
        <authorList>
            <person name="Hyun D.-W."/>
            <person name="Bae J.-W."/>
        </authorList>
    </citation>
    <scope>NUCLEOTIDE SEQUENCE [LARGE SCALE GENOMIC DNA]</scope>
    <source>
        <strain evidence="3 4">KACC 16975</strain>
    </source>
</reference>
<keyword evidence="1" id="KW-0812">Transmembrane</keyword>
<dbReference type="NCBIfam" id="TIGR03177">
    <property type="entry name" value="pilus_cpaB"/>
    <property type="match status" value="1"/>
</dbReference>
<keyword evidence="1" id="KW-0472">Membrane</keyword>
<keyword evidence="4" id="KW-1185">Reference proteome</keyword>
<name>A0A7G9QPH2_9GAMM</name>
<proteinExistence type="predicted"/>
<dbReference type="Pfam" id="PF16976">
    <property type="entry name" value="RcpC"/>
    <property type="match status" value="1"/>
</dbReference>
<dbReference type="EMBL" id="CP060711">
    <property type="protein sequence ID" value="QNN45247.1"/>
    <property type="molecule type" value="Genomic_DNA"/>
</dbReference>
<gene>
    <name evidence="3" type="primary">cpaB</name>
    <name evidence="3" type="ORF">H9L17_08305</name>
</gene>
<dbReference type="AlphaFoldDB" id="A0A7G9QPH2"/>